<dbReference type="PANTHER" id="PTHR12747">
    <property type="entry name" value="ELONGATOR COMPLEX PROTEIN 1"/>
    <property type="match status" value="1"/>
</dbReference>
<proteinExistence type="predicted"/>
<feature type="non-terminal residue" evidence="2">
    <location>
        <position position="1"/>
    </location>
</feature>
<dbReference type="AlphaFoldDB" id="A0ABD0PQD3"/>
<sequence>KVLVTTFRQCVIPPPMCAFELQLPVPVNLVTFHSQAQRTNELAALTADGHIYVYGQ</sequence>
<dbReference type="InterPro" id="IPR056165">
    <property type="entry name" value="Beta-prop_ELP1_2nd"/>
</dbReference>
<organism evidence="2 3">
    <name type="scientific">Cirrhinus mrigala</name>
    <name type="common">Mrigala</name>
    <dbReference type="NCBI Taxonomy" id="683832"/>
    <lineage>
        <taxon>Eukaryota</taxon>
        <taxon>Metazoa</taxon>
        <taxon>Chordata</taxon>
        <taxon>Craniata</taxon>
        <taxon>Vertebrata</taxon>
        <taxon>Euteleostomi</taxon>
        <taxon>Actinopterygii</taxon>
        <taxon>Neopterygii</taxon>
        <taxon>Teleostei</taxon>
        <taxon>Ostariophysi</taxon>
        <taxon>Cypriniformes</taxon>
        <taxon>Cyprinidae</taxon>
        <taxon>Labeoninae</taxon>
        <taxon>Labeonini</taxon>
        <taxon>Cirrhinus</taxon>
    </lineage>
</organism>
<feature type="non-terminal residue" evidence="2">
    <location>
        <position position="56"/>
    </location>
</feature>
<name>A0ABD0PQD3_CIRMR</name>
<dbReference type="InterPro" id="IPR006849">
    <property type="entry name" value="Elp1"/>
</dbReference>
<dbReference type="EMBL" id="JAMKFB020000014">
    <property type="protein sequence ID" value="KAL0176250.1"/>
    <property type="molecule type" value="Genomic_DNA"/>
</dbReference>
<dbReference type="PANTHER" id="PTHR12747:SF0">
    <property type="entry name" value="ELONGATOR COMPLEX PROTEIN 1"/>
    <property type="match status" value="1"/>
</dbReference>
<comment type="caution">
    <text evidence="2">The sequence shown here is derived from an EMBL/GenBank/DDBJ whole genome shotgun (WGS) entry which is preliminary data.</text>
</comment>
<accession>A0ABD0PQD3</accession>
<reference evidence="2 3" key="1">
    <citation type="submission" date="2024-05" db="EMBL/GenBank/DDBJ databases">
        <title>Genome sequencing and assembly of Indian major carp, Cirrhinus mrigala (Hamilton, 1822).</title>
        <authorList>
            <person name="Mohindra V."/>
            <person name="Chowdhury L.M."/>
            <person name="Lal K."/>
            <person name="Jena J.K."/>
        </authorList>
    </citation>
    <scope>NUCLEOTIDE SEQUENCE [LARGE SCALE GENOMIC DNA]</scope>
    <source>
        <strain evidence="2">CM1030</strain>
        <tissue evidence="2">Blood</tissue>
    </source>
</reference>
<gene>
    <name evidence="2" type="ORF">M9458_028580</name>
</gene>
<evidence type="ECO:0000259" key="1">
    <source>
        <dbReference type="Pfam" id="PF23797"/>
    </source>
</evidence>
<protein>
    <recommendedName>
        <fullName evidence="1">ELP1 N-terminal second beta-propeller domain-containing protein</fullName>
    </recommendedName>
</protein>
<feature type="domain" description="ELP1 N-terminal second beta-propeller" evidence="1">
    <location>
        <begin position="1"/>
        <end position="54"/>
    </location>
</feature>
<evidence type="ECO:0000313" key="3">
    <source>
        <dbReference type="Proteomes" id="UP001529510"/>
    </source>
</evidence>
<keyword evidence="3" id="KW-1185">Reference proteome</keyword>
<evidence type="ECO:0000313" key="2">
    <source>
        <dbReference type="EMBL" id="KAL0176250.1"/>
    </source>
</evidence>
<dbReference type="Proteomes" id="UP001529510">
    <property type="component" value="Unassembled WGS sequence"/>
</dbReference>
<dbReference type="Pfam" id="PF23797">
    <property type="entry name" value="Beta-prop_ELP1_2nd"/>
    <property type="match status" value="1"/>
</dbReference>